<evidence type="ECO:0000313" key="2">
    <source>
        <dbReference type="Proteomes" id="UP001203036"/>
    </source>
</evidence>
<reference evidence="1" key="1">
    <citation type="submission" date="2022-06" db="EMBL/GenBank/DDBJ databases">
        <title>Lutimaribacter sp. EGI FJ00013, a novel bacterium isolated from a salt lake sediment enrichment.</title>
        <authorList>
            <person name="Gao L."/>
            <person name="Fang B.-Z."/>
            <person name="Li W.-J."/>
        </authorList>
    </citation>
    <scope>NUCLEOTIDE SEQUENCE</scope>
    <source>
        <strain evidence="1">EGI FJ00013</strain>
    </source>
</reference>
<keyword evidence="2" id="KW-1185">Reference proteome</keyword>
<organism evidence="1 2">
    <name type="scientific">Lutimaribacter degradans</name>
    <dbReference type="NCBI Taxonomy" id="2945989"/>
    <lineage>
        <taxon>Bacteria</taxon>
        <taxon>Pseudomonadati</taxon>
        <taxon>Pseudomonadota</taxon>
        <taxon>Alphaproteobacteria</taxon>
        <taxon>Rhodobacterales</taxon>
        <taxon>Roseobacteraceae</taxon>
        <taxon>Lutimaribacter</taxon>
    </lineage>
</organism>
<comment type="caution">
    <text evidence="1">The sequence shown here is derived from an EMBL/GenBank/DDBJ whole genome shotgun (WGS) entry which is preliminary data.</text>
</comment>
<sequence length="86" mass="9577">MDSKTDETGKTMTPEQKARRKLARKVAMAFWKAEFKKTNPKADQAAIKAAWGTERRARTKTALIALRQLEKSGVRIDDAAEMPAAS</sequence>
<accession>A0ACC5ZR36</accession>
<name>A0ACC5ZR36_9RHOB</name>
<protein>
    <submittedName>
        <fullName evidence="1">Uncharacterized protein</fullName>
    </submittedName>
</protein>
<dbReference type="Proteomes" id="UP001203036">
    <property type="component" value="Unassembled WGS sequence"/>
</dbReference>
<proteinExistence type="predicted"/>
<evidence type="ECO:0000313" key="1">
    <source>
        <dbReference type="EMBL" id="MCM2560783.1"/>
    </source>
</evidence>
<gene>
    <name evidence="1" type="ORF">M8744_01375</name>
</gene>
<dbReference type="EMBL" id="JAMQGO010000001">
    <property type="protein sequence ID" value="MCM2560783.1"/>
    <property type="molecule type" value="Genomic_DNA"/>
</dbReference>